<evidence type="ECO:0000313" key="2">
    <source>
        <dbReference type="Proteomes" id="UP001370490"/>
    </source>
</evidence>
<protein>
    <submittedName>
        <fullName evidence="1">Uncharacterized protein</fullName>
    </submittedName>
</protein>
<organism evidence="1 2">
    <name type="scientific">Dillenia turbinata</name>
    <dbReference type="NCBI Taxonomy" id="194707"/>
    <lineage>
        <taxon>Eukaryota</taxon>
        <taxon>Viridiplantae</taxon>
        <taxon>Streptophyta</taxon>
        <taxon>Embryophyta</taxon>
        <taxon>Tracheophyta</taxon>
        <taxon>Spermatophyta</taxon>
        <taxon>Magnoliopsida</taxon>
        <taxon>eudicotyledons</taxon>
        <taxon>Gunneridae</taxon>
        <taxon>Pentapetalae</taxon>
        <taxon>Dilleniales</taxon>
        <taxon>Dilleniaceae</taxon>
        <taxon>Dillenia</taxon>
    </lineage>
</organism>
<proteinExistence type="predicted"/>
<comment type="caution">
    <text evidence="1">The sequence shown here is derived from an EMBL/GenBank/DDBJ whole genome shotgun (WGS) entry which is preliminary data.</text>
</comment>
<gene>
    <name evidence="1" type="ORF">RJ641_000190</name>
</gene>
<evidence type="ECO:0000313" key="1">
    <source>
        <dbReference type="EMBL" id="KAK6946717.1"/>
    </source>
</evidence>
<dbReference type="Proteomes" id="UP001370490">
    <property type="component" value="Unassembled WGS sequence"/>
</dbReference>
<name>A0AAN8WE68_9MAGN</name>
<keyword evidence="2" id="KW-1185">Reference proteome</keyword>
<reference evidence="1 2" key="1">
    <citation type="submission" date="2023-12" db="EMBL/GenBank/DDBJ databases">
        <title>A high-quality genome assembly for Dillenia turbinata (Dilleniales).</title>
        <authorList>
            <person name="Chanderbali A."/>
        </authorList>
    </citation>
    <scope>NUCLEOTIDE SEQUENCE [LARGE SCALE GENOMIC DNA]</scope>
    <source>
        <strain evidence="1">LSX21</strain>
        <tissue evidence="1">Leaf</tissue>
    </source>
</reference>
<dbReference type="EMBL" id="JBAMMX010000001">
    <property type="protein sequence ID" value="KAK6946717.1"/>
    <property type="molecule type" value="Genomic_DNA"/>
</dbReference>
<sequence length="140" mass="15600">MQKNCSYTEAIGYSLIDKAAWKKGSSYGIVIVEEKRYLASWEPFNTDNIKFSSSSVHLRKASSLTRWLHLLLPSKDNNQIRNGPNLDQKVLSIENMHKQNFLKSMDHFVDTVVAEAAAAVHNGKCKCGDSCACVNCTCGQ</sequence>
<dbReference type="AlphaFoldDB" id="A0AAN8WE68"/>
<accession>A0AAN8WE68</accession>